<keyword evidence="1" id="KW-0328">Glycosyltransferase</keyword>
<protein>
    <submittedName>
        <fullName evidence="4">Glucosyltransferase</fullName>
    </submittedName>
</protein>
<keyword evidence="5" id="KW-1185">Reference proteome</keyword>
<keyword evidence="3" id="KW-0479">Metal-binding</keyword>
<dbReference type="EMBL" id="AP026801">
    <property type="protein sequence ID" value="BDR55561.1"/>
    <property type="molecule type" value="Genomic_DNA"/>
</dbReference>
<sequence>MNKTIPIFYGINDIYSPYLAAAMNSLIKHTTPNHNYVITVIHQDVSAENQSKLKELEQNNVKINFKKLENDLRSDLNDDQNPLRADFVTFTIYYRLFIADMFPEYDKGIYLDSDTIVNDDIAKLYEQELDENLMGAIPDAFITHDPVGRRYSKDALNIHENFYVNSGVLLMNLKELRNQHFSEKFLDLLNQYHFKLIAPDQDYINAMCFGKTLYLDPRWNIQPENMICDDFKPKIVHYNLFGKPWNYDNIPFEELFWNSSKETNYYESVLKNKKEYTAEQRKHDQERKDLLVQRIIDTPDLDVTFKKIEDQGVKIRV</sequence>
<gene>
    <name evidence="4" type="ORF">KIMC2_01230</name>
</gene>
<dbReference type="KEGG" id="xak:KIMC2_01230"/>
<evidence type="ECO:0000256" key="2">
    <source>
        <dbReference type="ARBA" id="ARBA00022679"/>
    </source>
</evidence>
<dbReference type="CDD" id="cd04194">
    <property type="entry name" value="GT8_A4GalT_like"/>
    <property type="match status" value="1"/>
</dbReference>
<keyword evidence="2" id="KW-0808">Transferase</keyword>
<dbReference type="GO" id="GO:0046872">
    <property type="term" value="F:metal ion binding"/>
    <property type="evidence" value="ECO:0007669"/>
    <property type="project" value="UniProtKB-KW"/>
</dbReference>
<dbReference type="Pfam" id="PF01501">
    <property type="entry name" value="Glyco_transf_8"/>
    <property type="match status" value="1"/>
</dbReference>
<reference evidence="4 5" key="1">
    <citation type="journal article" date="2023" name="Microbiol. Spectr.">
        <title>Symbiosis of Carpenter Bees with Uncharacterized Lactic Acid Bacteria Showing NAD Auxotrophy.</title>
        <authorList>
            <person name="Kawasaki S."/>
            <person name="Ozawa K."/>
            <person name="Mori T."/>
            <person name="Yamamoto A."/>
            <person name="Ito M."/>
            <person name="Ohkuma M."/>
            <person name="Sakamoto M."/>
            <person name="Matsutani M."/>
        </authorList>
    </citation>
    <scope>NUCLEOTIDE SEQUENCE [LARGE SCALE GENOMIC DNA]</scope>
    <source>
        <strain evidence="4 5">KimC2</strain>
    </source>
</reference>
<accession>A0AAU9DBL6</accession>
<dbReference type="Proteomes" id="UP001321804">
    <property type="component" value="Chromosome"/>
</dbReference>
<dbReference type="InterPro" id="IPR050748">
    <property type="entry name" value="Glycosyltrans_8_dom-fam"/>
</dbReference>
<dbReference type="PANTHER" id="PTHR13778">
    <property type="entry name" value="GLYCOSYLTRANSFERASE 8 DOMAIN-CONTAINING PROTEIN"/>
    <property type="match status" value="1"/>
</dbReference>
<dbReference type="AlphaFoldDB" id="A0AAU9DBL6"/>
<proteinExistence type="predicted"/>
<dbReference type="InterPro" id="IPR002495">
    <property type="entry name" value="Glyco_trans_8"/>
</dbReference>
<dbReference type="GO" id="GO:0016757">
    <property type="term" value="F:glycosyltransferase activity"/>
    <property type="evidence" value="ECO:0007669"/>
    <property type="project" value="UniProtKB-KW"/>
</dbReference>
<organism evidence="4 5">
    <name type="scientific">Xylocopilactobacillus apis</name>
    <dbReference type="NCBI Taxonomy" id="2932183"/>
    <lineage>
        <taxon>Bacteria</taxon>
        <taxon>Bacillati</taxon>
        <taxon>Bacillota</taxon>
        <taxon>Bacilli</taxon>
        <taxon>Lactobacillales</taxon>
        <taxon>Lactobacillaceae</taxon>
        <taxon>Xylocopilactobacillus</taxon>
    </lineage>
</organism>
<evidence type="ECO:0000313" key="5">
    <source>
        <dbReference type="Proteomes" id="UP001321804"/>
    </source>
</evidence>
<dbReference type="SUPFAM" id="SSF53448">
    <property type="entry name" value="Nucleotide-diphospho-sugar transferases"/>
    <property type="match status" value="1"/>
</dbReference>
<evidence type="ECO:0000256" key="3">
    <source>
        <dbReference type="ARBA" id="ARBA00022723"/>
    </source>
</evidence>
<name>A0AAU9DBL6_9LACO</name>
<evidence type="ECO:0000256" key="1">
    <source>
        <dbReference type="ARBA" id="ARBA00022676"/>
    </source>
</evidence>
<dbReference type="Gene3D" id="3.90.550.10">
    <property type="entry name" value="Spore Coat Polysaccharide Biosynthesis Protein SpsA, Chain A"/>
    <property type="match status" value="1"/>
</dbReference>
<dbReference type="InterPro" id="IPR029044">
    <property type="entry name" value="Nucleotide-diphossugar_trans"/>
</dbReference>
<dbReference type="RefSeq" id="WP_317696992.1">
    <property type="nucleotide sequence ID" value="NZ_AP026801.1"/>
</dbReference>
<evidence type="ECO:0000313" key="4">
    <source>
        <dbReference type="EMBL" id="BDR55561.1"/>
    </source>
</evidence>
<dbReference type="PANTHER" id="PTHR13778:SF47">
    <property type="entry name" value="LIPOPOLYSACCHARIDE 1,3-GALACTOSYLTRANSFERASE"/>
    <property type="match status" value="1"/>
</dbReference>